<dbReference type="Proteomes" id="UP001326613">
    <property type="component" value="Chromosome"/>
</dbReference>
<comment type="subunit">
    <text evidence="9">Forms a cyclic heterotetrameric complex composed of two molecules of XerC and two molecules of XerD.</text>
</comment>
<dbReference type="InterPro" id="IPR011010">
    <property type="entry name" value="DNA_brk_join_enz"/>
</dbReference>
<name>A0ABZ0UV83_9RICK</name>
<reference evidence="12 13" key="1">
    <citation type="submission" date="2022-10" db="EMBL/GenBank/DDBJ databases">
        <title>Host association and intracellularity evolved multiple times independently in the Rickettsiales.</title>
        <authorList>
            <person name="Castelli M."/>
            <person name="Nardi T."/>
            <person name="Gammuto L."/>
            <person name="Bellinzona G."/>
            <person name="Sabaneyeva E."/>
            <person name="Potekhin A."/>
            <person name="Serra V."/>
            <person name="Petroni G."/>
            <person name="Sassera D."/>
        </authorList>
    </citation>
    <scope>NUCLEOTIDE SEQUENCE [LARGE SCALE GENOMIC DNA]</scope>
    <source>
        <strain evidence="12 13">Kr 154-4</strain>
    </source>
</reference>
<organism evidence="12 13">
    <name type="scientific">Candidatus Trichorickettsia mobilis</name>
    <dbReference type="NCBI Taxonomy" id="1346319"/>
    <lineage>
        <taxon>Bacteria</taxon>
        <taxon>Pseudomonadati</taxon>
        <taxon>Pseudomonadota</taxon>
        <taxon>Alphaproteobacteria</taxon>
        <taxon>Rickettsiales</taxon>
        <taxon>Rickettsiaceae</taxon>
        <taxon>Rickettsieae</taxon>
        <taxon>Candidatus Trichorickettsia</taxon>
    </lineage>
</organism>
<dbReference type="Pfam" id="PF00589">
    <property type="entry name" value="Phage_integrase"/>
    <property type="match status" value="1"/>
</dbReference>
<sequence>MEFTEQFLEMMIAERGIAKNSVLGYKRDLLDFNIFLIDQKLSALDVNTEHINSFIKFLAAKNLQARSINRKLSTIKTYYAFLVSENYTTHNPVLIVDLPKYSSKLPLILQVAEIKELLDCCDLDKTPEGLRLKAMIHLLYASGLRVSELVSLKLSNLLKSTNKSEIKKIFTIDGKGNKERHVVINDQAISSIREYLLVRDLFIAPHNPKNMLYLFPSIAESGYMTRQNFAILLKQLAIKAGLDPNNVSPHVLRHSFASHLLEGGADLRVIQELLGHADISTTQIYTHLQTNYLKKILNECHPLNQAINDYE</sequence>
<feature type="active site" evidence="9">
    <location>
        <position position="175"/>
    </location>
</feature>
<dbReference type="Gene3D" id="1.10.443.10">
    <property type="entry name" value="Intergrase catalytic core"/>
    <property type="match status" value="1"/>
</dbReference>
<feature type="domain" description="Tyr recombinase" evidence="10">
    <location>
        <begin position="104"/>
        <end position="298"/>
    </location>
</feature>
<evidence type="ECO:0000256" key="3">
    <source>
        <dbReference type="ARBA" id="ARBA00022618"/>
    </source>
</evidence>
<evidence type="ECO:0000259" key="10">
    <source>
        <dbReference type="PROSITE" id="PS51898"/>
    </source>
</evidence>
<dbReference type="InterPro" id="IPR010998">
    <property type="entry name" value="Integrase_recombinase_N"/>
</dbReference>
<feature type="domain" description="Core-binding (CB)" evidence="11">
    <location>
        <begin position="1"/>
        <end position="83"/>
    </location>
</feature>
<comment type="similarity">
    <text evidence="9">Belongs to the 'phage' integrase family. XerC subfamily.</text>
</comment>
<evidence type="ECO:0000256" key="8">
    <source>
        <dbReference type="ARBA" id="ARBA00023306"/>
    </source>
</evidence>
<gene>
    <name evidence="9" type="primary">xerC</name>
    <name evidence="12" type="ORF">Trichorick_00723</name>
</gene>
<feature type="active site" evidence="9">
    <location>
        <position position="276"/>
    </location>
</feature>
<feature type="active site" evidence="9">
    <location>
        <position position="253"/>
    </location>
</feature>
<evidence type="ECO:0000256" key="2">
    <source>
        <dbReference type="ARBA" id="ARBA00022490"/>
    </source>
</evidence>
<evidence type="ECO:0000313" key="13">
    <source>
        <dbReference type="Proteomes" id="UP001326613"/>
    </source>
</evidence>
<keyword evidence="13" id="KW-1185">Reference proteome</keyword>
<dbReference type="InterPro" id="IPR044068">
    <property type="entry name" value="CB"/>
</dbReference>
<feature type="active site" evidence="9">
    <location>
        <position position="250"/>
    </location>
</feature>
<evidence type="ECO:0000256" key="1">
    <source>
        <dbReference type="ARBA" id="ARBA00004496"/>
    </source>
</evidence>
<evidence type="ECO:0000256" key="5">
    <source>
        <dbReference type="ARBA" id="ARBA00022908"/>
    </source>
</evidence>
<dbReference type="InterPro" id="IPR002104">
    <property type="entry name" value="Integrase_catalytic"/>
</dbReference>
<evidence type="ECO:0000256" key="7">
    <source>
        <dbReference type="ARBA" id="ARBA00023172"/>
    </source>
</evidence>
<keyword evidence="7 9" id="KW-0233">DNA recombination</keyword>
<dbReference type="Gene3D" id="1.10.150.130">
    <property type="match status" value="1"/>
</dbReference>
<evidence type="ECO:0000259" key="11">
    <source>
        <dbReference type="PROSITE" id="PS51900"/>
    </source>
</evidence>
<feature type="active site" evidence="9">
    <location>
        <position position="145"/>
    </location>
</feature>
<dbReference type="PROSITE" id="PS51900">
    <property type="entry name" value="CB"/>
    <property type="match status" value="1"/>
</dbReference>
<keyword evidence="4 9" id="KW-0159">Chromosome partition</keyword>
<dbReference type="HAMAP" id="MF_01808">
    <property type="entry name" value="Recomb_XerC_XerD"/>
    <property type="match status" value="1"/>
</dbReference>
<comment type="function">
    <text evidence="9">Site-specific tyrosine recombinase, which acts by catalyzing the cutting and rejoining of the recombining DNA molecules. The XerC-XerD complex is essential to convert dimers of the bacterial chromosome into monomers to permit their segregation at cell division. It also contributes to the segregational stability of plasmids.</text>
</comment>
<dbReference type="NCBIfam" id="NF001399">
    <property type="entry name" value="PRK00283.1"/>
    <property type="match status" value="1"/>
</dbReference>
<accession>A0ABZ0UV83</accession>
<feature type="active site" description="O-(3'-phospho-DNA)-tyrosine intermediate" evidence="9">
    <location>
        <position position="285"/>
    </location>
</feature>
<dbReference type="SUPFAM" id="SSF56349">
    <property type="entry name" value="DNA breaking-rejoining enzymes"/>
    <property type="match status" value="1"/>
</dbReference>
<evidence type="ECO:0000256" key="6">
    <source>
        <dbReference type="ARBA" id="ARBA00023125"/>
    </source>
</evidence>
<dbReference type="RefSeq" id="WP_323737665.1">
    <property type="nucleotide sequence ID" value="NZ_CP112932.1"/>
</dbReference>
<dbReference type="PANTHER" id="PTHR30349:SF90">
    <property type="entry name" value="TYROSINE RECOMBINASE XERD"/>
    <property type="match status" value="1"/>
</dbReference>
<evidence type="ECO:0000256" key="4">
    <source>
        <dbReference type="ARBA" id="ARBA00022829"/>
    </source>
</evidence>
<dbReference type="InterPro" id="IPR050090">
    <property type="entry name" value="Tyrosine_recombinase_XerCD"/>
</dbReference>
<dbReference type="InterPro" id="IPR023009">
    <property type="entry name" value="Tyrosine_recombinase_XerC/XerD"/>
</dbReference>
<keyword evidence="6 9" id="KW-0238">DNA-binding</keyword>
<dbReference type="CDD" id="cd00798">
    <property type="entry name" value="INT_XerDC_C"/>
    <property type="match status" value="1"/>
</dbReference>
<evidence type="ECO:0000313" key="12">
    <source>
        <dbReference type="EMBL" id="WPY00834.1"/>
    </source>
</evidence>
<keyword evidence="3 9" id="KW-0132">Cell division</keyword>
<dbReference type="PANTHER" id="PTHR30349">
    <property type="entry name" value="PHAGE INTEGRASE-RELATED"/>
    <property type="match status" value="1"/>
</dbReference>
<dbReference type="InterPro" id="IPR013762">
    <property type="entry name" value="Integrase-like_cat_sf"/>
</dbReference>
<dbReference type="InterPro" id="IPR004107">
    <property type="entry name" value="Integrase_SAM-like_N"/>
</dbReference>
<dbReference type="EMBL" id="CP112932">
    <property type="protein sequence ID" value="WPY00834.1"/>
    <property type="molecule type" value="Genomic_DNA"/>
</dbReference>
<comment type="subcellular location">
    <subcellularLocation>
        <location evidence="1 9">Cytoplasm</location>
    </subcellularLocation>
</comment>
<dbReference type="PROSITE" id="PS51898">
    <property type="entry name" value="TYR_RECOMBINASE"/>
    <property type="match status" value="1"/>
</dbReference>
<evidence type="ECO:0000256" key="9">
    <source>
        <dbReference type="HAMAP-Rule" id="MF_01808"/>
    </source>
</evidence>
<proteinExistence type="inferred from homology"/>
<protein>
    <recommendedName>
        <fullName evidence="9">Tyrosine recombinase XerC</fullName>
    </recommendedName>
</protein>
<keyword evidence="2 9" id="KW-0963">Cytoplasm</keyword>
<dbReference type="Pfam" id="PF02899">
    <property type="entry name" value="Phage_int_SAM_1"/>
    <property type="match status" value="1"/>
</dbReference>
<keyword evidence="8 9" id="KW-0131">Cell cycle</keyword>
<keyword evidence="5 9" id="KW-0229">DNA integration</keyword>